<evidence type="ECO:0000313" key="1">
    <source>
        <dbReference type="EMBL" id="ARF08806.1"/>
    </source>
</evidence>
<protein>
    <submittedName>
        <fullName evidence="1">Uncharacterized protein</fullName>
    </submittedName>
</protein>
<dbReference type="SUPFAM" id="SSF53254">
    <property type="entry name" value="Phosphoglycerate mutase-like"/>
    <property type="match status" value="1"/>
</dbReference>
<organism evidence="1">
    <name type="scientific">Catovirus CTV1</name>
    <dbReference type="NCBI Taxonomy" id="1977631"/>
    <lineage>
        <taxon>Viruses</taxon>
        <taxon>Varidnaviria</taxon>
        <taxon>Bamfordvirae</taxon>
        <taxon>Nucleocytoviricota</taxon>
        <taxon>Megaviricetes</taxon>
        <taxon>Imitervirales</taxon>
        <taxon>Mimiviridae</taxon>
        <taxon>Klosneuvirinae</taxon>
        <taxon>Catovirus</taxon>
    </lineage>
</organism>
<gene>
    <name evidence="1" type="ORF">Catovirus_1_856</name>
</gene>
<sequence>MSRIVTITIIRHSKSIANEYYDKFGKWAKDEIYRNAVLSDKGIQDIKLLKSNIVNYIHHNIGDPDYILISPLKRAIQTGLLILEDVYIPHNKIWITPIVTEIGNLIENKGVLIENTINDNDITSLKKFKLISFHNNPETFFFYNNGWKTKFMDGWELDDSKITNIQNIDSWINLDDGLNILSDAEKRKIAFFDMISNIKFSGKNILIFSHYVFIKSILGIETSNLGAYTFTFNQDTKEINLINNFEPKDYKKKYKLKTS</sequence>
<dbReference type="InterPro" id="IPR013078">
    <property type="entry name" value="His_Pase_superF_clade-1"/>
</dbReference>
<name>A0A1V0SAT1_9VIRU</name>
<dbReference type="EMBL" id="KY684083">
    <property type="protein sequence ID" value="ARF08806.1"/>
    <property type="molecule type" value="Genomic_DNA"/>
</dbReference>
<dbReference type="InterPro" id="IPR029033">
    <property type="entry name" value="His_PPase_superfam"/>
</dbReference>
<reference evidence="1" key="1">
    <citation type="journal article" date="2017" name="Science">
        <title>Giant viruses with an expanded complement of translation system components.</title>
        <authorList>
            <person name="Schulz F."/>
            <person name="Yutin N."/>
            <person name="Ivanova N.N."/>
            <person name="Ortega D.R."/>
            <person name="Lee T.K."/>
            <person name="Vierheilig J."/>
            <person name="Daims H."/>
            <person name="Horn M."/>
            <person name="Wagner M."/>
            <person name="Jensen G.J."/>
            <person name="Kyrpides N.C."/>
            <person name="Koonin E.V."/>
            <person name="Woyke T."/>
        </authorList>
    </citation>
    <scope>NUCLEOTIDE SEQUENCE</scope>
    <source>
        <strain evidence="1">CTV1</strain>
    </source>
</reference>
<proteinExistence type="predicted"/>
<dbReference type="Gene3D" id="3.40.50.1240">
    <property type="entry name" value="Phosphoglycerate mutase-like"/>
    <property type="match status" value="1"/>
</dbReference>
<accession>A0A1V0SAT1</accession>
<dbReference type="CDD" id="cd07067">
    <property type="entry name" value="HP_PGM_like"/>
    <property type="match status" value="1"/>
</dbReference>